<proteinExistence type="predicted"/>
<gene>
    <name evidence="1" type="ORF">ACFQ5G_49245</name>
</gene>
<protein>
    <submittedName>
        <fullName evidence="1">DUF6339 family protein</fullName>
    </submittedName>
</protein>
<reference evidence="2" key="1">
    <citation type="journal article" date="2019" name="Int. J. Syst. Evol. Microbiol.">
        <title>The Global Catalogue of Microorganisms (GCM) 10K type strain sequencing project: providing services to taxonomists for standard genome sequencing and annotation.</title>
        <authorList>
            <consortium name="The Broad Institute Genomics Platform"/>
            <consortium name="The Broad Institute Genome Sequencing Center for Infectious Disease"/>
            <person name="Wu L."/>
            <person name="Ma J."/>
        </authorList>
    </citation>
    <scope>NUCLEOTIDE SEQUENCE [LARGE SCALE GENOMIC DNA]</scope>
    <source>
        <strain evidence="2">CCM 7526</strain>
    </source>
</reference>
<dbReference type="EMBL" id="JBHTMK010000065">
    <property type="protein sequence ID" value="MFD1373367.1"/>
    <property type="molecule type" value="Genomic_DNA"/>
</dbReference>
<dbReference type="RefSeq" id="WP_317791796.1">
    <property type="nucleotide sequence ID" value="NZ_AP028461.1"/>
</dbReference>
<dbReference type="Proteomes" id="UP001597183">
    <property type="component" value="Unassembled WGS sequence"/>
</dbReference>
<dbReference type="Pfam" id="PF19866">
    <property type="entry name" value="DUF6339"/>
    <property type="match status" value="1"/>
</dbReference>
<comment type="caution">
    <text evidence="1">The sequence shown here is derived from an EMBL/GenBank/DDBJ whole genome shotgun (WGS) entry which is preliminary data.</text>
</comment>
<name>A0ABW4AT59_9ACTN</name>
<organism evidence="1 2">
    <name type="scientific">Actinoplanes sichuanensis</name>
    <dbReference type="NCBI Taxonomy" id="512349"/>
    <lineage>
        <taxon>Bacteria</taxon>
        <taxon>Bacillati</taxon>
        <taxon>Actinomycetota</taxon>
        <taxon>Actinomycetes</taxon>
        <taxon>Micromonosporales</taxon>
        <taxon>Micromonosporaceae</taxon>
        <taxon>Actinoplanes</taxon>
    </lineage>
</organism>
<sequence>MAEPILCRFKHRIPADLRDRLVRRVEEPDEHQEPIRRSDGSTIDLTVIDVLMRRFRDRFADLDQRGDRAASDSWLAPRLHYALRLTRAEAGDRDLWSWLAIRYSDYVVWRWAGAGEKPTEDRWHGQINKQALMRLWWGAELFRNGPDYSPVERAFSRQDVPHNLLHRTLVRCRSLAVALIDDLVPAGQEIVGSSREIRDLARVLNLAMAGSPPELETDLQQDDHRAYGAWVREFVLVPADWEVPLRGPAAADTTASSLAGGRAITERGRQYAAMGRDT</sequence>
<dbReference type="InterPro" id="IPR045920">
    <property type="entry name" value="DUF6339"/>
</dbReference>
<evidence type="ECO:0000313" key="2">
    <source>
        <dbReference type="Proteomes" id="UP001597183"/>
    </source>
</evidence>
<accession>A0ABW4AT59</accession>
<keyword evidence="2" id="KW-1185">Reference proteome</keyword>
<evidence type="ECO:0000313" key="1">
    <source>
        <dbReference type="EMBL" id="MFD1373367.1"/>
    </source>
</evidence>